<protein>
    <submittedName>
        <fullName evidence="1">Uncharacterized protein</fullName>
    </submittedName>
</protein>
<dbReference type="RefSeq" id="WP_096652679.1">
    <property type="nucleotide sequence ID" value="NZ_NWUX01000014.1"/>
</dbReference>
<evidence type="ECO:0000313" key="2">
    <source>
        <dbReference type="Proteomes" id="UP000218677"/>
    </source>
</evidence>
<dbReference type="Proteomes" id="UP000218677">
    <property type="component" value="Unassembled WGS sequence"/>
</dbReference>
<comment type="caution">
    <text evidence="1">The sequence shown here is derived from an EMBL/GenBank/DDBJ whole genome shotgun (WGS) entry which is preliminary data.</text>
</comment>
<gene>
    <name evidence="1" type="ORF">CPA45_14590</name>
</gene>
<sequence length="155" mass="16775">MNGDNTLGSEELLKHLSSLTQSLETVLSGNAALEPLECALSSHDVLTEELASLGMSSAVAEVLERIERFIIEQALALYEIAQSTQQQSHIVDCFARHLLAVEGIGPATAKQLFEANIAFPEQLFELSPKEIADLPLPPASHARVTALYEEHAANQ</sequence>
<evidence type="ECO:0000313" key="1">
    <source>
        <dbReference type="EMBL" id="PCF94845.1"/>
    </source>
</evidence>
<reference evidence="2" key="1">
    <citation type="submission" date="2017-09" db="EMBL/GenBank/DDBJ databases">
        <authorList>
            <person name="Cho G.-S."/>
            <person name="Oguntoyinbo F.A."/>
            <person name="Cnockaert M."/>
            <person name="Kabisch J."/>
            <person name="Neve H."/>
            <person name="Bockelmann W."/>
            <person name="Wenning M."/>
            <person name="Franz C.M."/>
            <person name="Vandamme P."/>
        </authorList>
    </citation>
    <scope>NUCLEOTIDE SEQUENCE [LARGE SCALE GENOMIC DNA]</scope>
    <source>
        <strain evidence="2">MBT G8648</strain>
    </source>
</reference>
<proteinExistence type="predicted"/>
<organism evidence="1 2">
    <name type="scientific">Vreelandella nigrificans</name>
    <dbReference type="NCBI Taxonomy" id="2042704"/>
    <lineage>
        <taxon>Bacteria</taxon>
        <taxon>Pseudomonadati</taxon>
        <taxon>Pseudomonadota</taxon>
        <taxon>Gammaproteobacteria</taxon>
        <taxon>Oceanospirillales</taxon>
        <taxon>Halomonadaceae</taxon>
        <taxon>Vreelandella</taxon>
    </lineage>
</organism>
<name>A0A2A4HKX1_9GAMM</name>
<dbReference type="OrthoDB" id="6164970at2"/>
<dbReference type="AlphaFoldDB" id="A0A2A4HKX1"/>
<keyword evidence="2" id="KW-1185">Reference proteome</keyword>
<dbReference type="Gene3D" id="1.10.150.20">
    <property type="entry name" value="5' to 3' exonuclease, C-terminal subdomain"/>
    <property type="match status" value="1"/>
</dbReference>
<accession>A0A2A4HKX1</accession>
<dbReference type="Pfam" id="PF14520">
    <property type="entry name" value="HHH_5"/>
    <property type="match status" value="1"/>
</dbReference>
<dbReference type="EMBL" id="NWUX01000014">
    <property type="protein sequence ID" value="PCF94845.1"/>
    <property type="molecule type" value="Genomic_DNA"/>
</dbReference>